<proteinExistence type="inferred from homology"/>
<keyword evidence="6" id="KW-0472">Membrane</keyword>
<dbReference type="GO" id="GO:0046872">
    <property type="term" value="F:metal ion binding"/>
    <property type="evidence" value="ECO:0007669"/>
    <property type="project" value="UniProtKB-KW"/>
</dbReference>
<dbReference type="OrthoDB" id="7235496at2"/>
<feature type="domain" description="Calcineurin-like phosphoesterase" evidence="7">
    <location>
        <begin position="250"/>
        <end position="349"/>
    </location>
</feature>
<feature type="transmembrane region" description="Helical" evidence="6">
    <location>
        <begin position="51"/>
        <end position="72"/>
    </location>
</feature>
<feature type="transmembrane region" description="Helical" evidence="6">
    <location>
        <begin position="202"/>
        <end position="226"/>
    </location>
</feature>
<dbReference type="InterPro" id="IPR029052">
    <property type="entry name" value="Metallo-depent_PP-like"/>
</dbReference>
<evidence type="ECO:0000256" key="4">
    <source>
        <dbReference type="ARBA" id="ARBA00025742"/>
    </source>
</evidence>
<evidence type="ECO:0000313" key="8">
    <source>
        <dbReference type="EMBL" id="ODR96146.1"/>
    </source>
</evidence>
<evidence type="ECO:0000256" key="3">
    <source>
        <dbReference type="ARBA" id="ARBA00023004"/>
    </source>
</evidence>
<keyword evidence="1" id="KW-0479">Metal-binding</keyword>
<dbReference type="InterPro" id="IPR050884">
    <property type="entry name" value="CNP_phosphodiesterase-III"/>
</dbReference>
<evidence type="ECO:0000313" key="9">
    <source>
        <dbReference type="Proteomes" id="UP000094472"/>
    </source>
</evidence>
<keyword evidence="2" id="KW-0378">Hydrolase</keyword>
<dbReference type="PANTHER" id="PTHR42988:SF2">
    <property type="entry name" value="CYCLIC NUCLEOTIDE PHOSPHODIESTERASE CBUA0032-RELATED"/>
    <property type="match status" value="1"/>
</dbReference>
<dbReference type="RefSeq" id="WP_069442448.1">
    <property type="nucleotide sequence ID" value="NZ_LPWF01000030.1"/>
</dbReference>
<accession>A0A1E3VT62</accession>
<name>A0A1E3VT62_9HYPH</name>
<comment type="similarity">
    <text evidence="4">Belongs to the cyclic nucleotide phosphodiesterase class-III family.</text>
</comment>
<sequence length="590" mass="64916">MTRKRPTTKTSAPPILDPRQGDIEDDASSTKRRSMLSLLGSLLVEISLPKLIFAWILLMVVPGLLLGVAPLVLTSWLGLVADKITSAFIGIWSALLFIGVIAFGWYGWRSLFRMVEKNFWALNSIVVEPGYAAAREILRHLVEKLFAKHANEATRAKLRAVSAAVAGVIVSALALLVLWWIWPSAHLFGQASEVRSWRDLVPVALANSITLIAGYFAVAALIWGLADATMAEPRSLKTFHTGKTKGRKWRIVHLSDIHLVAERYGFRVESGRSGARGNDRVRRLFDQLEAIDAKAPLDTILITGDMTDAGISTEWVEFFDILAHHPSLAARVLIIPGNHDLNIIDRANPARMDLPTSPDRRLRQIRTLSAMNVVQGPRVRTVDLDSDGLGATLAESLAPHVDEIKRFADVARPLFSTTLQDLWAKSFPMVVPPDQDDGLGIILLNSNADTHFSFTNALGMVSAAQVHGIEIARQTYPKACWIIALHHHVIEYPWAAKKLSERIGTALINGNWFIRSLKPLVGRSVLMHGHRHIDWIGECAGLPIVSAPSPVMEATNDMPTAFYIHTLAIGDGGRLQLLPPERIVVEGEAG</sequence>
<evidence type="ECO:0000259" key="7">
    <source>
        <dbReference type="Pfam" id="PF00149"/>
    </source>
</evidence>
<feature type="transmembrane region" description="Helical" evidence="6">
    <location>
        <begin position="158"/>
        <end position="182"/>
    </location>
</feature>
<keyword evidence="6" id="KW-1133">Transmembrane helix</keyword>
<keyword evidence="6" id="KW-0812">Transmembrane</keyword>
<comment type="caution">
    <text evidence="8">The sequence shown here is derived from an EMBL/GenBank/DDBJ whole genome shotgun (WGS) entry which is preliminary data.</text>
</comment>
<protein>
    <submittedName>
        <fullName evidence="8">Metallophosphoesterase</fullName>
    </submittedName>
</protein>
<evidence type="ECO:0000256" key="5">
    <source>
        <dbReference type="SAM" id="MobiDB-lite"/>
    </source>
</evidence>
<dbReference type="GO" id="GO:0016787">
    <property type="term" value="F:hydrolase activity"/>
    <property type="evidence" value="ECO:0007669"/>
    <property type="project" value="UniProtKB-KW"/>
</dbReference>
<dbReference type="EMBL" id="LPWF01000030">
    <property type="protein sequence ID" value="ODR96146.1"/>
    <property type="molecule type" value="Genomic_DNA"/>
</dbReference>
<dbReference type="Proteomes" id="UP000094472">
    <property type="component" value="Unassembled WGS sequence"/>
</dbReference>
<dbReference type="Pfam" id="PF00149">
    <property type="entry name" value="Metallophos"/>
    <property type="match status" value="1"/>
</dbReference>
<keyword evidence="9" id="KW-1185">Reference proteome</keyword>
<organism evidence="8 9">
    <name type="scientific">Methyloceanibacter superfactus</name>
    <dbReference type="NCBI Taxonomy" id="1774969"/>
    <lineage>
        <taxon>Bacteria</taxon>
        <taxon>Pseudomonadati</taxon>
        <taxon>Pseudomonadota</taxon>
        <taxon>Alphaproteobacteria</taxon>
        <taxon>Hyphomicrobiales</taxon>
        <taxon>Hyphomicrobiaceae</taxon>
        <taxon>Methyloceanibacter</taxon>
    </lineage>
</organism>
<dbReference type="STRING" id="1774969.AUC69_15365"/>
<keyword evidence="3" id="KW-0408">Iron</keyword>
<dbReference type="PANTHER" id="PTHR42988">
    <property type="entry name" value="PHOSPHOHYDROLASE"/>
    <property type="match status" value="1"/>
</dbReference>
<dbReference type="AlphaFoldDB" id="A0A1E3VT62"/>
<gene>
    <name evidence="8" type="ORF">AUC69_15365</name>
</gene>
<dbReference type="SUPFAM" id="SSF56300">
    <property type="entry name" value="Metallo-dependent phosphatases"/>
    <property type="match status" value="1"/>
</dbReference>
<evidence type="ECO:0000256" key="2">
    <source>
        <dbReference type="ARBA" id="ARBA00022801"/>
    </source>
</evidence>
<reference evidence="8 9" key="1">
    <citation type="journal article" date="2016" name="Environ. Microbiol.">
        <title>New Methyloceanibacter diversity from North Sea sediments includes methanotroph containing solely the soluble methane monooxygenase.</title>
        <authorList>
            <person name="Vekeman B."/>
            <person name="Kerckhof F.M."/>
            <person name="Cremers G."/>
            <person name="de Vos P."/>
            <person name="Vandamme P."/>
            <person name="Boon N."/>
            <person name="Op den Camp H.J."/>
            <person name="Heylen K."/>
        </authorList>
    </citation>
    <scope>NUCLEOTIDE SEQUENCE [LARGE SCALE GENOMIC DNA]</scope>
    <source>
        <strain evidence="8 9">R-67175</strain>
    </source>
</reference>
<feature type="region of interest" description="Disordered" evidence="5">
    <location>
        <begin position="1"/>
        <end position="27"/>
    </location>
</feature>
<dbReference type="InterPro" id="IPR004843">
    <property type="entry name" value="Calcineurin-like_PHP"/>
</dbReference>
<feature type="transmembrane region" description="Helical" evidence="6">
    <location>
        <begin position="84"/>
        <end position="108"/>
    </location>
</feature>
<dbReference type="Gene3D" id="3.60.21.10">
    <property type="match status" value="2"/>
</dbReference>
<evidence type="ECO:0000256" key="6">
    <source>
        <dbReference type="SAM" id="Phobius"/>
    </source>
</evidence>
<evidence type="ECO:0000256" key="1">
    <source>
        <dbReference type="ARBA" id="ARBA00022723"/>
    </source>
</evidence>